<reference evidence="2" key="1">
    <citation type="submission" date="2011-12" db="EMBL/GenBank/DDBJ databases">
        <title>Complete sequence of Tannerella forsythia ATCC 43037.</title>
        <authorList>
            <person name="Dewhirst F."/>
            <person name="Tanner A."/>
            <person name="Izard J."/>
            <person name="Brinkac L."/>
            <person name="Durkin A.S."/>
            <person name="Hostetler J."/>
            <person name="Shetty J."/>
            <person name="Torralba M."/>
            <person name="Gill S."/>
            <person name="Nelson K."/>
        </authorList>
    </citation>
    <scope>NUCLEOTIDE SEQUENCE [LARGE SCALE GENOMIC DNA]</scope>
    <source>
        <strain evidence="2">ATCC 43037 / JCM 10827 / CCUG 33226 / KCTC 5666 / FDC 338</strain>
    </source>
</reference>
<organism evidence="1 2">
    <name type="scientific">Tannerella forsythia (strain ATCC 43037 / JCM 10827 / CCUG 21028 A / KCTC 5666 / FDC 338)</name>
    <name type="common">Bacteroides forsythus</name>
    <dbReference type="NCBI Taxonomy" id="203275"/>
    <lineage>
        <taxon>Bacteria</taxon>
        <taxon>Pseudomonadati</taxon>
        <taxon>Bacteroidota</taxon>
        <taxon>Bacteroidia</taxon>
        <taxon>Bacteroidales</taxon>
        <taxon>Tannerellaceae</taxon>
        <taxon>Tannerella</taxon>
    </lineage>
</organism>
<name>G8UMR6_TANFA</name>
<proteinExistence type="predicted"/>
<protein>
    <submittedName>
        <fullName evidence="1">Uncharacterized protein</fullName>
    </submittedName>
</protein>
<dbReference type="Proteomes" id="UP000005436">
    <property type="component" value="Chromosome"/>
</dbReference>
<keyword evidence="2" id="KW-1185">Reference proteome</keyword>
<evidence type="ECO:0000313" key="2">
    <source>
        <dbReference type="Proteomes" id="UP000005436"/>
    </source>
</evidence>
<gene>
    <name evidence="1" type="ordered locus">BFO_2748</name>
</gene>
<sequence length="40" mass="4676">MSDIGNTSFRVKKRIFFSYYLKLVLLEVVSRERGGLFFSA</sequence>
<dbReference type="EMBL" id="CP003191">
    <property type="protein sequence ID" value="AEW20278.1"/>
    <property type="molecule type" value="Genomic_DNA"/>
</dbReference>
<dbReference type="KEGG" id="tfo:BFO_2748"/>
<accession>G8UMR6</accession>
<dbReference type="AlphaFoldDB" id="G8UMR6"/>
<evidence type="ECO:0000313" key="1">
    <source>
        <dbReference type="EMBL" id="AEW20278.1"/>
    </source>
</evidence>
<dbReference type="HOGENOM" id="CLU_3297764_0_0_10"/>